<dbReference type="SUPFAM" id="SSF142764">
    <property type="entry name" value="YgbK-like"/>
    <property type="match status" value="1"/>
</dbReference>
<evidence type="ECO:0000259" key="8">
    <source>
        <dbReference type="Pfam" id="PF17042"/>
    </source>
</evidence>
<evidence type="ECO:0000313" key="9">
    <source>
        <dbReference type="EMBL" id="MDC5696813.1"/>
    </source>
</evidence>
<keyword evidence="3" id="KW-0547">Nucleotide-binding</keyword>
<reference evidence="9 10" key="1">
    <citation type="submission" date="2022-11" db="EMBL/GenBank/DDBJ databases">
        <title>Anaerobic phenanthrene biodegradation by a DNRA strain PheN6.</title>
        <authorList>
            <person name="Zhang Z."/>
        </authorList>
    </citation>
    <scope>NUCLEOTIDE SEQUENCE [LARGE SCALE GENOMIC DNA]</scope>
    <source>
        <strain evidence="9 10">PheN6</strain>
    </source>
</reference>
<evidence type="ECO:0000256" key="5">
    <source>
        <dbReference type="ARBA" id="ARBA00022840"/>
    </source>
</evidence>
<feature type="domain" description="Four-carbon acid sugar kinase N-terminal" evidence="7">
    <location>
        <begin position="3"/>
        <end position="242"/>
    </location>
</feature>
<sequence>MVIVFDDDPTGSQAVSNVPILMAWDAAALDWALSLDTHMVFILTNTRSLSPSDTEALLRDATEAVDAAASRAGRDYVVACRGDSTLRGHFPLETDVVSLVMADLGRPVDGVLFVPAYLEAGRFTIEGTHYVKRDDDLVPVGETDYARDATFGFKSSRLAEYVEERTQGRIRAQAVLGISLGDLREGGPRRVAEILASVEHGAVVAADAARRADLDTLVLGLLDAEEHGKRFVYRAGPSFVAARVGMEPTPPVRPKASGGAHGLVVVGSHVELTGRQVARLQQLSGIHAVTINVPDLIHPERRASVVADAAEAIVEALRNSDVLLMTSRILVRGNDAQHSLEIARLVSEAVVQVVRLVNARYALGWVIAKGGITSHDVAAKGLDIRRAIVAGQLFPGMTSVWLSVADQGESAPKNMPYVVFAGNVGDDQSMASAVQILRGEDHA</sequence>
<dbReference type="Proteomes" id="UP001150259">
    <property type="component" value="Unassembled WGS sequence"/>
</dbReference>
<proteinExistence type="inferred from homology"/>
<accession>A0ABT5GFB7</accession>
<keyword evidence="6" id="KW-0119">Carbohydrate metabolism</keyword>
<evidence type="ECO:0000313" key="10">
    <source>
        <dbReference type="Proteomes" id="UP001150259"/>
    </source>
</evidence>
<organism evidence="9 10">
    <name type="scientific">Intrasporangium calvum</name>
    <dbReference type="NCBI Taxonomy" id="53358"/>
    <lineage>
        <taxon>Bacteria</taxon>
        <taxon>Bacillati</taxon>
        <taxon>Actinomycetota</taxon>
        <taxon>Actinomycetes</taxon>
        <taxon>Micrococcales</taxon>
        <taxon>Intrasporangiaceae</taxon>
        <taxon>Intrasporangium</taxon>
    </lineage>
</organism>
<keyword evidence="5" id="KW-0067">ATP-binding</keyword>
<protein>
    <recommendedName>
        <fullName evidence="11">Type III effector Hrp-dependent outer protein</fullName>
    </recommendedName>
</protein>
<keyword evidence="10" id="KW-1185">Reference proteome</keyword>
<dbReference type="EMBL" id="JAPFQL010000019">
    <property type="protein sequence ID" value="MDC5696813.1"/>
    <property type="molecule type" value="Genomic_DNA"/>
</dbReference>
<comment type="caution">
    <text evidence="9">The sequence shown here is derived from an EMBL/GenBank/DDBJ whole genome shotgun (WGS) entry which is preliminary data.</text>
</comment>
<evidence type="ECO:0000259" key="7">
    <source>
        <dbReference type="Pfam" id="PF07005"/>
    </source>
</evidence>
<dbReference type="RefSeq" id="WP_272461388.1">
    <property type="nucleotide sequence ID" value="NZ_JAPFQL010000019.1"/>
</dbReference>
<dbReference type="Gene3D" id="3.40.50.10840">
    <property type="entry name" value="Putative sugar-binding, N-terminal domain"/>
    <property type="match status" value="1"/>
</dbReference>
<gene>
    <name evidence="9" type="ORF">OO014_06045</name>
</gene>
<dbReference type="Pfam" id="PF17042">
    <property type="entry name" value="NBD_C"/>
    <property type="match status" value="1"/>
</dbReference>
<dbReference type="InterPro" id="IPR031475">
    <property type="entry name" value="NBD_C"/>
</dbReference>
<evidence type="ECO:0000256" key="3">
    <source>
        <dbReference type="ARBA" id="ARBA00022741"/>
    </source>
</evidence>
<comment type="similarity">
    <text evidence="1">Belongs to the four-carbon acid sugar kinase family.</text>
</comment>
<dbReference type="InterPro" id="IPR010737">
    <property type="entry name" value="4-carb_acid_sugar_kinase_N"/>
</dbReference>
<feature type="domain" description="Four-carbon acid sugar kinase nucleotide binding" evidence="8">
    <location>
        <begin position="263"/>
        <end position="429"/>
    </location>
</feature>
<keyword evidence="2" id="KW-0808">Transferase</keyword>
<keyword evidence="4" id="KW-0418">Kinase</keyword>
<evidence type="ECO:0000256" key="6">
    <source>
        <dbReference type="ARBA" id="ARBA00023277"/>
    </source>
</evidence>
<name>A0ABT5GFB7_9MICO</name>
<dbReference type="InterPro" id="IPR042213">
    <property type="entry name" value="NBD_C_sf"/>
</dbReference>
<evidence type="ECO:0000256" key="4">
    <source>
        <dbReference type="ARBA" id="ARBA00022777"/>
    </source>
</evidence>
<dbReference type="Pfam" id="PF07005">
    <property type="entry name" value="SBD_N"/>
    <property type="match status" value="1"/>
</dbReference>
<evidence type="ECO:0000256" key="1">
    <source>
        <dbReference type="ARBA" id="ARBA00005715"/>
    </source>
</evidence>
<evidence type="ECO:0000256" key="2">
    <source>
        <dbReference type="ARBA" id="ARBA00022679"/>
    </source>
</evidence>
<evidence type="ECO:0008006" key="11">
    <source>
        <dbReference type="Google" id="ProtNLM"/>
    </source>
</evidence>
<dbReference type="Gene3D" id="3.40.980.20">
    <property type="entry name" value="Four-carbon acid sugar kinase, nucleotide binding domain"/>
    <property type="match status" value="1"/>
</dbReference>
<dbReference type="InterPro" id="IPR037051">
    <property type="entry name" value="4-carb_acid_sugar_kinase_N_sf"/>
</dbReference>